<evidence type="ECO:0000259" key="1">
    <source>
        <dbReference type="Pfam" id="PF00814"/>
    </source>
</evidence>
<dbReference type="PANTHER" id="PTHR11735">
    <property type="entry name" value="TRNA N6-ADENOSINE THREONYLCARBAMOYLTRANSFERASE"/>
    <property type="match status" value="1"/>
</dbReference>
<protein>
    <submittedName>
        <fullName evidence="2">tRNA threonylcarbamoyl adenosine modification protein YeaZ</fullName>
    </submittedName>
</protein>
<evidence type="ECO:0000313" key="2">
    <source>
        <dbReference type="EMBL" id="SHI75713.1"/>
    </source>
</evidence>
<dbReference type="Proteomes" id="UP000184241">
    <property type="component" value="Unassembled WGS sequence"/>
</dbReference>
<dbReference type="GO" id="GO:0002949">
    <property type="term" value="P:tRNA threonylcarbamoyladenosine modification"/>
    <property type="evidence" value="ECO:0007669"/>
    <property type="project" value="InterPro"/>
</dbReference>
<gene>
    <name evidence="2" type="ORF">SAMN02745941_04298</name>
</gene>
<dbReference type="RefSeq" id="WP_073022607.1">
    <property type="nucleotide sequence ID" value="NZ_FQXU01000019.1"/>
</dbReference>
<dbReference type="PANTHER" id="PTHR11735:SF11">
    <property type="entry name" value="TRNA THREONYLCARBAMOYLADENOSINE BIOSYNTHESIS PROTEIN TSAB"/>
    <property type="match status" value="1"/>
</dbReference>
<accession>A0A1M6DRA7</accession>
<organism evidence="2 3">
    <name type="scientific">Clostridium intestinale DSM 6191</name>
    <dbReference type="NCBI Taxonomy" id="1121320"/>
    <lineage>
        <taxon>Bacteria</taxon>
        <taxon>Bacillati</taxon>
        <taxon>Bacillota</taxon>
        <taxon>Clostridia</taxon>
        <taxon>Eubacteriales</taxon>
        <taxon>Clostridiaceae</taxon>
        <taxon>Clostridium</taxon>
    </lineage>
</organism>
<evidence type="ECO:0000313" key="3">
    <source>
        <dbReference type="Proteomes" id="UP000184241"/>
    </source>
</evidence>
<feature type="domain" description="Gcp-like" evidence="1">
    <location>
        <begin position="32"/>
        <end position="226"/>
    </location>
</feature>
<dbReference type="InterPro" id="IPR022496">
    <property type="entry name" value="T6A_TsaB"/>
</dbReference>
<dbReference type="NCBIfam" id="TIGR03725">
    <property type="entry name" value="T6A_YeaZ"/>
    <property type="match status" value="1"/>
</dbReference>
<dbReference type="InterPro" id="IPR000905">
    <property type="entry name" value="Gcp-like_dom"/>
</dbReference>
<sequence length="234" mass="25989">MNILSVDSSTAVATVALLNENGVLGEYNLNYQKQHSVLLLPMIETLLKNNNLKIKDIDGFVISEGPGSFTGLRIGLATIKGMSLGINKPFVSISNLDGLAYNVFNFTGIICPVMDALRGNVYTALYKNIDGKLTRLSDYLIISLKELSEILNEYNEQVLFIGDGTIKYKVELKDLKKEAVFPPLHLNYTRASSLGELGLARLLNGEKDDINNSIPLYLRKSQAEREYERKLGLE</sequence>
<name>A0A1M6DRA7_9CLOT</name>
<dbReference type="AlphaFoldDB" id="A0A1M6DRA7"/>
<dbReference type="SUPFAM" id="SSF53067">
    <property type="entry name" value="Actin-like ATPase domain"/>
    <property type="match status" value="2"/>
</dbReference>
<dbReference type="CDD" id="cd24032">
    <property type="entry name" value="ASKHA_NBD_TsaB"/>
    <property type="match status" value="1"/>
</dbReference>
<dbReference type="InterPro" id="IPR043129">
    <property type="entry name" value="ATPase_NBD"/>
</dbReference>
<dbReference type="GO" id="GO:0005829">
    <property type="term" value="C:cytosol"/>
    <property type="evidence" value="ECO:0007669"/>
    <property type="project" value="TreeGrafter"/>
</dbReference>
<dbReference type="Pfam" id="PF00814">
    <property type="entry name" value="TsaD"/>
    <property type="match status" value="1"/>
</dbReference>
<dbReference type="EMBL" id="FQXU01000019">
    <property type="protein sequence ID" value="SHI75713.1"/>
    <property type="molecule type" value="Genomic_DNA"/>
</dbReference>
<reference evidence="2 3" key="1">
    <citation type="submission" date="2016-11" db="EMBL/GenBank/DDBJ databases">
        <authorList>
            <person name="Jaros S."/>
            <person name="Januszkiewicz K."/>
            <person name="Wedrychowicz H."/>
        </authorList>
    </citation>
    <scope>NUCLEOTIDE SEQUENCE [LARGE SCALE GENOMIC DNA]</scope>
    <source>
        <strain evidence="2 3">DSM 6191</strain>
    </source>
</reference>
<dbReference type="Gene3D" id="3.30.420.40">
    <property type="match status" value="2"/>
</dbReference>
<proteinExistence type="predicted"/>